<protein>
    <recommendedName>
        <fullName evidence="3">Reverse transcriptase domain-containing protein</fullName>
    </recommendedName>
</protein>
<dbReference type="OrthoDB" id="5849529at2759"/>
<dbReference type="EMBL" id="UYYB01005845">
    <property type="protein sequence ID" value="VDM67557.1"/>
    <property type="molecule type" value="Genomic_DNA"/>
</dbReference>
<reference evidence="1 2" key="1">
    <citation type="submission" date="2018-11" db="EMBL/GenBank/DDBJ databases">
        <authorList>
            <consortium name="Pathogen Informatics"/>
        </authorList>
    </citation>
    <scope>NUCLEOTIDE SEQUENCE [LARGE SCALE GENOMIC DNA]</scope>
</reference>
<gene>
    <name evidence="1" type="ORF">SVUK_LOCUS2555</name>
</gene>
<sequence>MDSTTKRFYTNFFRWSKRSVSNLVIPTGGIPPRILPAEVCSAIQTMKAATAPGPDHISANLLRAGGYRLEILVELLTSYLLKERIPDQWRTSQPILFRKKGEKEYFRNYYKNSC</sequence>
<dbReference type="AlphaFoldDB" id="A0A3P7ITF0"/>
<evidence type="ECO:0008006" key="3">
    <source>
        <dbReference type="Google" id="ProtNLM"/>
    </source>
</evidence>
<evidence type="ECO:0000313" key="1">
    <source>
        <dbReference type="EMBL" id="VDM67557.1"/>
    </source>
</evidence>
<organism evidence="1 2">
    <name type="scientific">Strongylus vulgaris</name>
    <name type="common">Blood worm</name>
    <dbReference type="NCBI Taxonomy" id="40348"/>
    <lineage>
        <taxon>Eukaryota</taxon>
        <taxon>Metazoa</taxon>
        <taxon>Ecdysozoa</taxon>
        <taxon>Nematoda</taxon>
        <taxon>Chromadorea</taxon>
        <taxon>Rhabditida</taxon>
        <taxon>Rhabditina</taxon>
        <taxon>Rhabditomorpha</taxon>
        <taxon>Strongyloidea</taxon>
        <taxon>Strongylidae</taxon>
        <taxon>Strongylus</taxon>
    </lineage>
</organism>
<dbReference type="Proteomes" id="UP000270094">
    <property type="component" value="Unassembled WGS sequence"/>
</dbReference>
<name>A0A3P7ITF0_STRVU</name>
<evidence type="ECO:0000313" key="2">
    <source>
        <dbReference type="Proteomes" id="UP000270094"/>
    </source>
</evidence>
<keyword evidence="2" id="KW-1185">Reference proteome</keyword>
<proteinExistence type="predicted"/>
<accession>A0A3P7ITF0</accession>